<comment type="subcellular location">
    <subcellularLocation>
        <location evidence="1">Cell membrane</location>
        <topology evidence="1">Multi-pass membrane protein</topology>
    </subcellularLocation>
</comment>
<dbReference type="PANTHER" id="PTHR26452">
    <property type="entry name" value="OLFACTORY RECEPTOR"/>
    <property type="match status" value="1"/>
</dbReference>
<dbReference type="EMBL" id="JAUNZN010000036">
    <property type="protein sequence ID" value="KAK4806684.1"/>
    <property type="molecule type" value="Genomic_DNA"/>
</dbReference>
<dbReference type="InterPro" id="IPR050516">
    <property type="entry name" value="Olfactory_GPCR"/>
</dbReference>
<evidence type="ECO:0000256" key="10">
    <source>
        <dbReference type="SAM" id="MobiDB-lite"/>
    </source>
</evidence>
<dbReference type="GO" id="GO:0005886">
    <property type="term" value="C:plasma membrane"/>
    <property type="evidence" value="ECO:0007669"/>
    <property type="project" value="UniProtKB-SubCell"/>
</dbReference>
<gene>
    <name evidence="12" type="ORF">QYF61_027685</name>
</gene>
<keyword evidence="3 11" id="KW-0812">Transmembrane</keyword>
<dbReference type="Pfam" id="PF13853">
    <property type="entry name" value="7tm_4"/>
    <property type="match status" value="1"/>
</dbReference>
<feature type="transmembrane region" description="Helical" evidence="11">
    <location>
        <begin position="288"/>
        <end position="308"/>
    </location>
</feature>
<protein>
    <submittedName>
        <fullName evidence="12">Uncharacterized protein</fullName>
    </submittedName>
</protein>
<evidence type="ECO:0000256" key="5">
    <source>
        <dbReference type="ARBA" id="ARBA00022989"/>
    </source>
</evidence>
<comment type="caution">
    <text evidence="12">The sequence shown here is derived from an EMBL/GenBank/DDBJ whole genome shotgun (WGS) entry which is preliminary data.</text>
</comment>
<feature type="transmembrane region" description="Helical" evidence="11">
    <location>
        <begin position="150"/>
        <end position="170"/>
    </location>
</feature>
<evidence type="ECO:0000256" key="6">
    <source>
        <dbReference type="ARBA" id="ARBA00023040"/>
    </source>
</evidence>
<sequence>MVEKASPPLIRCQHRVAEKRTDGQTGSRHSALRDNTFASQDPQGFTLSVAKVPRISDVTNTPQVPHAQRQQMSNSSSITKFLLLAFADTWKLQLLQLWLFLGICWAMASSSQPQPATHTSTPLLSLLDLGFMSTTAVPKSMANSLWDTRTISYYGCASQFFFFFFILISVELPSANPCTMGPSWTAELLPNWQQLPGAVGFLYAVLHTTNTFSLLLFQGNAVDQFLCEIPHILKLSCSSSYLREAGLVMVGVSLAFGGFIFIVLPYVQIFRAVLRIPSEQGRHKAFSTCLPHLAVVSLFVSTAMFAYLKPPSISFPSLDLVMAVLYSEASLAVNPSSTAIPSLQRVDHMTQLGVISKLAEGALNPTVRVADNDVKQHWSQNQPLRKATSHCIEETTALGSCCHVDTSSAAQGGPIVQGFADSNVAVIGHDSEETQFCYNQKDKQKVLGSTSQVGDGPGVPEKIGHGFRDSGGDEAQIDYGEVEDEEVHGGVEVLVTGYGCDDEAVAQQGSHVDAQEEPEVQELQLSCVWEWQEEELSDGAAVGHLLPLGMGHCPRRKSQ</sequence>
<evidence type="ECO:0000256" key="4">
    <source>
        <dbReference type="ARBA" id="ARBA00022725"/>
    </source>
</evidence>
<evidence type="ECO:0000256" key="9">
    <source>
        <dbReference type="ARBA" id="ARBA00023224"/>
    </source>
</evidence>
<keyword evidence="8" id="KW-0675">Receptor</keyword>
<reference evidence="12 13" key="1">
    <citation type="journal article" date="2023" name="J. Hered.">
        <title>Chromosome-level genome of the wood stork (Mycteria americana) provides insight into avian chromosome evolution.</title>
        <authorList>
            <person name="Flamio R. Jr."/>
            <person name="Ramstad K.M."/>
        </authorList>
    </citation>
    <scope>NUCLEOTIDE SEQUENCE [LARGE SCALE GENOMIC DNA]</scope>
    <source>
        <strain evidence="12">JAX WOST 10</strain>
    </source>
</reference>
<feature type="transmembrane region" description="Helical" evidence="11">
    <location>
        <begin position="245"/>
        <end position="267"/>
    </location>
</feature>
<dbReference type="Proteomes" id="UP001333110">
    <property type="component" value="Unassembled WGS sequence"/>
</dbReference>
<accession>A0AAN7MJ69</accession>
<name>A0AAN7MJ69_MYCAM</name>
<evidence type="ECO:0000256" key="11">
    <source>
        <dbReference type="SAM" id="Phobius"/>
    </source>
</evidence>
<evidence type="ECO:0000313" key="12">
    <source>
        <dbReference type="EMBL" id="KAK4806684.1"/>
    </source>
</evidence>
<keyword evidence="6" id="KW-0297">G-protein coupled receptor</keyword>
<keyword evidence="2" id="KW-1003">Cell membrane</keyword>
<dbReference type="InterPro" id="IPR000725">
    <property type="entry name" value="Olfact_rcpt"/>
</dbReference>
<keyword evidence="7 11" id="KW-0472">Membrane</keyword>
<dbReference type="GO" id="GO:0004984">
    <property type="term" value="F:olfactory receptor activity"/>
    <property type="evidence" value="ECO:0007669"/>
    <property type="project" value="InterPro"/>
</dbReference>
<keyword evidence="4" id="KW-0716">Sensory transduction</keyword>
<evidence type="ECO:0000256" key="8">
    <source>
        <dbReference type="ARBA" id="ARBA00023170"/>
    </source>
</evidence>
<evidence type="ECO:0000256" key="3">
    <source>
        <dbReference type="ARBA" id="ARBA00022692"/>
    </source>
</evidence>
<dbReference type="SUPFAM" id="SSF81321">
    <property type="entry name" value="Family A G protein-coupled receptor-like"/>
    <property type="match status" value="1"/>
</dbReference>
<evidence type="ECO:0000256" key="7">
    <source>
        <dbReference type="ARBA" id="ARBA00023136"/>
    </source>
</evidence>
<evidence type="ECO:0000256" key="1">
    <source>
        <dbReference type="ARBA" id="ARBA00004651"/>
    </source>
</evidence>
<proteinExistence type="predicted"/>
<evidence type="ECO:0000313" key="13">
    <source>
        <dbReference type="Proteomes" id="UP001333110"/>
    </source>
</evidence>
<keyword evidence="13" id="KW-1185">Reference proteome</keyword>
<evidence type="ECO:0000256" key="2">
    <source>
        <dbReference type="ARBA" id="ARBA00022475"/>
    </source>
</evidence>
<organism evidence="12 13">
    <name type="scientific">Mycteria americana</name>
    <name type="common">Wood stork</name>
    <dbReference type="NCBI Taxonomy" id="33587"/>
    <lineage>
        <taxon>Eukaryota</taxon>
        <taxon>Metazoa</taxon>
        <taxon>Chordata</taxon>
        <taxon>Craniata</taxon>
        <taxon>Vertebrata</taxon>
        <taxon>Euteleostomi</taxon>
        <taxon>Archelosauria</taxon>
        <taxon>Archosauria</taxon>
        <taxon>Dinosauria</taxon>
        <taxon>Saurischia</taxon>
        <taxon>Theropoda</taxon>
        <taxon>Coelurosauria</taxon>
        <taxon>Aves</taxon>
        <taxon>Neognathae</taxon>
        <taxon>Neoaves</taxon>
        <taxon>Aequornithes</taxon>
        <taxon>Ciconiiformes</taxon>
        <taxon>Ciconiidae</taxon>
        <taxon>Mycteria</taxon>
    </lineage>
</organism>
<keyword evidence="9" id="KW-0807">Transducer</keyword>
<dbReference type="GO" id="GO:0004930">
    <property type="term" value="F:G protein-coupled receptor activity"/>
    <property type="evidence" value="ECO:0007669"/>
    <property type="project" value="UniProtKB-KW"/>
</dbReference>
<feature type="region of interest" description="Disordered" evidence="10">
    <location>
        <begin position="448"/>
        <end position="470"/>
    </location>
</feature>
<keyword evidence="5 11" id="KW-1133">Transmembrane helix</keyword>
<feature type="region of interest" description="Disordered" evidence="10">
    <location>
        <begin position="18"/>
        <end position="38"/>
    </location>
</feature>
<dbReference type="AlphaFoldDB" id="A0AAN7MJ69"/>
<keyword evidence="4" id="KW-0552">Olfaction</keyword>